<sequence length="218" mass="25641">MSFGLLVFIFVLGYDLYSLINKKKKKRNVKNKKTNQMRKSQDISDINKTRAKGNKKNSTFVDQILESFALNEEQIELGKVIGNINKNKKNIKEKSSQFSQNIYKSDDECEGSDVYKKFDEVDDDYFQGSLRNTDPYLNKKSEKSGLDLDKPLNKRLAEYKVKKEEEDQKQKEALNQQIIKEKEMFEENNYKENMRENFVKGFIFSQIIDKPLSLKDEN</sequence>
<keyword evidence="2" id="KW-1185">Reference proteome</keyword>
<name>A0ABU0AVI5_9FIRM</name>
<reference evidence="1 2" key="1">
    <citation type="submission" date="2023-07" db="EMBL/GenBank/DDBJ databases">
        <title>Genomic Encyclopedia of Type Strains, Phase IV (KMG-IV): sequencing the most valuable type-strain genomes for metagenomic binning, comparative biology and taxonomic classification.</title>
        <authorList>
            <person name="Goeker M."/>
        </authorList>
    </citation>
    <scope>NUCLEOTIDE SEQUENCE [LARGE SCALE GENOMIC DNA]</scope>
    <source>
        <strain evidence="1 2">DSM 22616</strain>
    </source>
</reference>
<accession>A0ABU0AVI5</accession>
<comment type="caution">
    <text evidence="1">The sequence shown here is derived from an EMBL/GenBank/DDBJ whole genome shotgun (WGS) entry which is preliminary data.</text>
</comment>
<gene>
    <name evidence="1" type="ORF">J2S72_000842</name>
</gene>
<protein>
    <submittedName>
        <fullName evidence="1">DNA polymerase III alpha subunit (Gram-positive type)</fullName>
    </submittedName>
</protein>
<dbReference type="Proteomes" id="UP001236559">
    <property type="component" value="Unassembled WGS sequence"/>
</dbReference>
<evidence type="ECO:0000313" key="2">
    <source>
        <dbReference type="Proteomes" id="UP001236559"/>
    </source>
</evidence>
<dbReference type="EMBL" id="JAUSTN010000004">
    <property type="protein sequence ID" value="MDQ0274821.1"/>
    <property type="molecule type" value="Genomic_DNA"/>
</dbReference>
<organism evidence="1 2">
    <name type="scientific">Peptoniphilus koenoeneniae</name>
    <dbReference type="NCBI Taxonomy" id="507751"/>
    <lineage>
        <taxon>Bacteria</taxon>
        <taxon>Bacillati</taxon>
        <taxon>Bacillota</taxon>
        <taxon>Tissierellia</taxon>
        <taxon>Tissierellales</taxon>
        <taxon>Peptoniphilaceae</taxon>
        <taxon>Peptoniphilus</taxon>
    </lineage>
</organism>
<evidence type="ECO:0000313" key="1">
    <source>
        <dbReference type="EMBL" id="MDQ0274821.1"/>
    </source>
</evidence>
<dbReference type="RefSeq" id="WP_307495041.1">
    <property type="nucleotide sequence ID" value="NZ_JAUSTN010000004.1"/>
</dbReference>
<proteinExistence type="predicted"/>